<accession>A0A1W1HEN3</accession>
<feature type="transmembrane region" description="Helical" evidence="1">
    <location>
        <begin position="142"/>
        <end position="162"/>
    </location>
</feature>
<feature type="transmembrane region" description="Helical" evidence="1">
    <location>
        <begin position="66"/>
        <end position="89"/>
    </location>
</feature>
<protein>
    <submittedName>
        <fullName evidence="2">Putative spermidine synthase 2</fullName>
        <ecNumber evidence="2">2.5.1.16</ecNumber>
    </submittedName>
</protein>
<evidence type="ECO:0000256" key="1">
    <source>
        <dbReference type="SAM" id="Phobius"/>
    </source>
</evidence>
<keyword evidence="1" id="KW-0472">Membrane</keyword>
<dbReference type="AlphaFoldDB" id="A0A1W1HEN3"/>
<gene>
    <name evidence="2" type="ORF">MTBBW1_250003</name>
</gene>
<name>A0A1W1HEN3_9BACT</name>
<dbReference type="STRING" id="1246637.MTBBW1_250003"/>
<keyword evidence="1" id="KW-0812">Transmembrane</keyword>
<feature type="transmembrane region" description="Helical" evidence="1">
    <location>
        <begin position="101"/>
        <end position="121"/>
    </location>
</feature>
<dbReference type="EC" id="2.5.1.16" evidence="2"/>
<dbReference type="RefSeq" id="WP_222423976.1">
    <property type="nucleotide sequence ID" value="NZ_LT828540.1"/>
</dbReference>
<organism evidence="2 3">
    <name type="scientific">Desulfamplus magnetovallimortis</name>
    <dbReference type="NCBI Taxonomy" id="1246637"/>
    <lineage>
        <taxon>Bacteria</taxon>
        <taxon>Pseudomonadati</taxon>
        <taxon>Thermodesulfobacteriota</taxon>
        <taxon>Desulfobacteria</taxon>
        <taxon>Desulfobacterales</taxon>
        <taxon>Desulfobacteraceae</taxon>
        <taxon>Desulfamplus</taxon>
    </lineage>
</organism>
<keyword evidence="3" id="KW-1185">Reference proteome</keyword>
<keyword evidence="2" id="KW-0808">Transferase</keyword>
<evidence type="ECO:0000313" key="2">
    <source>
        <dbReference type="EMBL" id="SLM30832.1"/>
    </source>
</evidence>
<feature type="transmembrane region" description="Helical" evidence="1">
    <location>
        <begin position="29"/>
        <end position="54"/>
    </location>
</feature>
<proteinExistence type="predicted"/>
<keyword evidence="1" id="KW-1133">Transmembrane helix</keyword>
<sequence length="184" mass="20287">MISTSKALQISLFATGCSGIVSEFVLSTLATYLIGNATFQWTMIMSIMLFAMGAGSRYSRNFKNHLLDTFIFSEFLLSSLCAVSSVIAFSLSTQIESRELVIYPLAFSIGFLIGLEIPLVTRINSSYQELGINISKVLEMDYFGSLAGGILFAFFSFHYLALSIHRFYLGASILLWHHGLCGAL</sequence>
<dbReference type="PROSITE" id="PS51257">
    <property type="entry name" value="PROKAR_LIPOPROTEIN"/>
    <property type="match status" value="1"/>
</dbReference>
<reference evidence="2 3" key="1">
    <citation type="submission" date="2017-03" db="EMBL/GenBank/DDBJ databases">
        <authorList>
            <person name="Afonso C.L."/>
            <person name="Miller P.J."/>
            <person name="Scott M.A."/>
            <person name="Spackman E."/>
            <person name="Goraichik I."/>
            <person name="Dimitrov K.M."/>
            <person name="Suarez D.L."/>
            <person name="Swayne D.E."/>
        </authorList>
    </citation>
    <scope>NUCLEOTIDE SEQUENCE [LARGE SCALE GENOMIC DNA]</scope>
    <source>
        <strain evidence="2">PRJEB14757</strain>
    </source>
</reference>
<dbReference type="EMBL" id="FWEV01000168">
    <property type="protein sequence ID" value="SLM30832.1"/>
    <property type="molecule type" value="Genomic_DNA"/>
</dbReference>
<evidence type="ECO:0000313" key="3">
    <source>
        <dbReference type="Proteomes" id="UP000191931"/>
    </source>
</evidence>
<dbReference type="GO" id="GO:0004766">
    <property type="term" value="F:spermidine synthase activity"/>
    <property type="evidence" value="ECO:0007669"/>
    <property type="project" value="UniProtKB-EC"/>
</dbReference>
<dbReference type="Proteomes" id="UP000191931">
    <property type="component" value="Unassembled WGS sequence"/>
</dbReference>